<dbReference type="InterPro" id="IPR036482">
    <property type="entry name" value="Regulatory_HutP_sf"/>
</dbReference>
<proteinExistence type="inferred from homology"/>
<keyword evidence="6" id="KW-0805">Transcription regulation</keyword>
<evidence type="ECO:0000256" key="4">
    <source>
        <dbReference type="ARBA" id="ARBA00019377"/>
    </source>
</evidence>
<dbReference type="EMBL" id="JAJEKE010000027">
    <property type="protein sequence ID" value="MCQ1531689.1"/>
    <property type="molecule type" value="Genomic_DNA"/>
</dbReference>
<evidence type="ECO:0000313" key="10">
    <source>
        <dbReference type="Proteomes" id="UP001651880"/>
    </source>
</evidence>
<name>A0ABT1NKA0_9FIRM</name>
<evidence type="ECO:0000256" key="3">
    <source>
        <dbReference type="ARBA" id="ARBA00011643"/>
    </source>
</evidence>
<comment type="caution">
    <text evidence="9">The sequence shown here is derived from an EMBL/GenBank/DDBJ whole genome shotgun (WGS) entry which is preliminary data.</text>
</comment>
<protein>
    <recommendedName>
        <fullName evidence="4">Hut operon positive regulatory protein</fullName>
    </recommendedName>
</protein>
<comment type="subunit">
    <text evidence="3">Homohexamer.</text>
</comment>
<keyword evidence="8" id="KW-0804">Transcription</keyword>
<evidence type="ECO:0000256" key="6">
    <source>
        <dbReference type="ARBA" id="ARBA00023015"/>
    </source>
</evidence>
<accession>A0ABT1NKA0</accession>
<evidence type="ECO:0000256" key="2">
    <source>
        <dbReference type="ARBA" id="ARBA00009992"/>
    </source>
</evidence>
<comment type="function">
    <text evidence="1">Antiterminator that binds to cis-acting regulatory sequences on the mRNA in the presence of histidine, thereby suppressing transcription termination and activating the hut operon for histidine utilization.</text>
</comment>
<keyword evidence="5" id="KW-0694">RNA-binding</keyword>
<gene>
    <name evidence="9" type="ORF">LJD61_19410</name>
</gene>
<evidence type="ECO:0000256" key="5">
    <source>
        <dbReference type="ARBA" id="ARBA00022884"/>
    </source>
</evidence>
<dbReference type="CDD" id="cd11640">
    <property type="entry name" value="HutP"/>
    <property type="match status" value="1"/>
</dbReference>
<sequence>MPFDSFDVAKAAINLAISSRASEELMIKDLKNKNILAAAVDIGGDFNSSIPKIIERAVVASKRSGITKDCHVHDGAVIGATKEALMQIAMKANGYNIGGKIGIARSGEHLSICIFMSMGVLHLNDVVIGLAHRAVPDFK</sequence>
<keyword evidence="10" id="KW-1185">Reference proteome</keyword>
<evidence type="ECO:0000256" key="7">
    <source>
        <dbReference type="ARBA" id="ARBA00023159"/>
    </source>
</evidence>
<keyword evidence="7" id="KW-0010">Activator</keyword>
<evidence type="ECO:0000256" key="8">
    <source>
        <dbReference type="ARBA" id="ARBA00023163"/>
    </source>
</evidence>
<comment type="similarity">
    <text evidence="2">Belongs to the HutP family.</text>
</comment>
<organism evidence="9 10">
    <name type="scientific">Lutispora saccharofermentans</name>
    <dbReference type="NCBI Taxonomy" id="3024236"/>
    <lineage>
        <taxon>Bacteria</taxon>
        <taxon>Bacillati</taxon>
        <taxon>Bacillota</taxon>
        <taxon>Clostridia</taxon>
        <taxon>Lutisporales</taxon>
        <taxon>Lutisporaceae</taxon>
        <taxon>Lutispora</taxon>
    </lineage>
</organism>
<dbReference type="RefSeq" id="WP_255229248.1">
    <property type="nucleotide sequence ID" value="NZ_JAJEKE010000027.1"/>
</dbReference>
<dbReference type="Proteomes" id="UP001651880">
    <property type="component" value="Unassembled WGS sequence"/>
</dbReference>
<dbReference type="Gene3D" id="3.40.1510.10">
    <property type="entry name" value="Hut operon regulatory protein HutP"/>
    <property type="match status" value="1"/>
</dbReference>
<dbReference type="Pfam" id="PF09021">
    <property type="entry name" value="HutP"/>
    <property type="match status" value="1"/>
</dbReference>
<dbReference type="InterPro" id="IPR015111">
    <property type="entry name" value="Regulatory_HutP"/>
</dbReference>
<evidence type="ECO:0000256" key="1">
    <source>
        <dbReference type="ARBA" id="ARBA00002945"/>
    </source>
</evidence>
<evidence type="ECO:0000313" key="9">
    <source>
        <dbReference type="EMBL" id="MCQ1531689.1"/>
    </source>
</evidence>
<reference evidence="9 10" key="1">
    <citation type="submission" date="2021-10" db="EMBL/GenBank/DDBJ databases">
        <title>Lutispora strain m25 sp. nov., a thermophilic, non-spore-forming bacterium isolated from a lab-scale methanogenic bioreactor digesting anaerobic sludge.</title>
        <authorList>
            <person name="El Houari A."/>
            <person name="Mcdonald J."/>
        </authorList>
    </citation>
    <scope>NUCLEOTIDE SEQUENCE [LARGE SCALE GENOMIC DNA]</scope>
    <source>
        <strain evidence="10">m25</strain>
    </source>
</reference>